<evidence type="ECO:0000313" key="16">
    <source>
        <dbReference type="Proteomes" id="UP001458880"/>
    </source>
</evidence>
<evidence type="ECO:0000256" key="13">
    <source>
        <dbReference type="ARBA" id="ARBA00043832"/>
    </source>
</evidence>
<evidence type="ECO:0000256" key="11">
    <source>
        <dbReference type="ARBA" id="ARBA00043671"/>
    </source>
</evidence>
<sequence length="547" mass="63676">MQFLYSYRKGYELFTQKIEGKCCSSTTRPVDRKRIMISRNILLLPIFFIACFADTIDNNTTNNDVPSQNALQLVDPQTGVVTWNKYTISATVLAVVLVVVGVYALIALFMPLVTYKLCYIFGYCPYSLPNYIDEYLQTAQGQPREKRSSEYLNTLTDTLVKAYEMYGEYLKPEENEEQRDKRQADYLGPLMHTLAVAYEKYQDGKLSQSDIELFENWRPKVNENDARKLTAAGAREMAKLAKRMQARFPDALPPIYSNTSYSFKFTRAQRTRRSAQSFALGLFHNLQVVKDIDFPEAITRDPILSFYKLCPKWEETVKNNYVTYEERRKFENSEVMKRAIEKINNKLNLNNILSLDDVYLMYTTCAFETTFSKRRKSPWCVPFDLDTIKVIEYAEDLKYYWKDGYGYEITYKQACKTFNDMLNFINDKKLEHKATLYFIHSEALLKMLAHLNLYKDGKPLTAVEYDKNHDRKWRVSKMDPFGSNLAFISNRCNATNKLLVLHNEIPVRLPSCPDSDLCDIEKVKQYYSSSVVDCSFDSICQNNEIST</sequence>
<comment type="catalytic activity">
    <reaction evidence="12">
        <text>1D-myo-inositol hexakisphosphate + H2O = 1D-myo-inositol 1,2,4,5,6-pentakisphosphate + phosphate</text>
        <dbReference type="Rhea" id="RHEA:16989"/>
        <dbReference type="ChEBI" id="CHEBI:15377"/>
        <dbReference type="ChEBI" id="CHEBI:43474"/>
        <dbReference type="ChEBI" id="CHEBI:57798"/>
        <dbReference type="ChEBI" id="CHEBI:58130"/>
        <dbReference type="EC" id="3.1.3.62"/>
    </reaction>
    <physiologicalReaction direction="left-to-right" evidence="12">
        <dbReference type="Rhea" id="RHEA:16990"/>
    </physiologicalReaction>
</comment>
<evidence type="ECO:0000256" key="7">
    <source>
        <dbReference type="ARBA" id="ARBA00022801"/>
    </source>
</evidence>
<evidence type="ECO:0000256" key="1">
    <source>
        <dbReference type="ARBA" id="ARBA00004370"/>
    </source>
</evidence>
<evidence type="ECO:0000256" key="12">
    <source>
        <dbReference type="ARBA" id="ARBA00043691"/>
    </source>
</evidence>
<dbReference type="CDD" id="cd07061">
    <property type="entry name" value="HP_HAP_like"/>
    <property type="match status" value="1"/>
</dbReference>
<evidence type="ECO:0000256" key="6">
    <source>
        <dbReference type="ARBA" id="ARBA00022729"/>
    </source>
</evidence>
<keyword evidence="16" id="KW-1185">Reference proteome</keyword>
<dbReference type="GO" id="GO:0003993">
    <property type="term" value="F:acid phosphatase activity"/>
    <property type="evidence" value="ECO:0007669"/>
    <property type="project" value="TreeGrafter"/>
</dbReference>
<proteinExistence type="inferred from homology"/>
<protein>
    <recommendedName>
        <fullName evidence="5">Multiple inositol polyphosphate phosphatase 1</fullName>
        <ecNumber evidence="4">3.1.3.62</ecNumber>
        <ecNumber evidence="3">3.1.3.80</ecNumber>
    </recommendedName>
    <alternativeName>
        <fullName evidence="9">2,3-bisphosphoglycerate 3-phosphatase</fullName>
    </alternativeName>
</protein>
<evidence type="ECO:0000256" key="8">
    <source>
        <dbReference type="ARBA" id="ARBA00023136"/>
    </source>
</evidence>
<dbReference type="GO" id="GO:0016020">
    <property type="term" value="C:membrane"/>
    <property type="evidence" value="ECO:0007669"/>
    <property type="project" value="UniProtKB-SubCell"/>
</dbReference>
<organism evidence="15 16">
    <name type="scientific">Popillia japonica</name>
    <name type="common">Japanese beetle</name>
    <dbReference type="NCBI Taxonomy" id="7064"/>
    <lineage>
        <taxon>Eukaryota</taxon>
        <taxon>Metazoa</taxon>
        <taxon>Ecdysozoa</taxon>
        <taxon>Arthropoda</taxon>
        <taxon>Hexapoda</taxon>
        <taxon>Insecta</taxon>
        <taxon>Pterygota</taxon>
        <taxon>Neoptera</taxon>
        <taxon>Endopterygota</taxon>
        <taxon>Coleoptera</taxon>
        <taxon>Polyphaga</taxon>
        <taxon>Scarabaeiformia</taxon>
        <taxon>Scarabaeidae</taxon>
        <taxon>Rutelinae</taxon>
        <taxon>Popillia</taxon>
    </lineage>
</organism>
<dbReference type="Gene3D" id="3.40.50.1240">
    <property type="entry name" value="Phosphoglycerate mutase-like"/>
    <property type="match status" value="1"/>
</dbReference>
<gene>
    <name evidence="15" type="ORF">QE152_g17</name>
</gene>
<dbReference type="PANTHER" id="PTHR20963:SF8">
    <property type="entry name" value="MULTIPLE INOSITOL POLYPHOSPHATE PHOSPHATASE 1"/>
    <property type="match status" value="1"/>
</dbReference>
<comment type="catalytic activity">
    <reaction evidence="10">
        <text>1D-myo-inositol 1,2,5,6-tetrakisphosphate + H2O = 1D-myo-inositol 1,2,6-trisphosphate + phosphate</text>
        <dbReference type="Rhea" id="RHEA:77119"/>
        <dbReference type="ChEBI" id="CHEBI:15377"/>
        <dbReference type="ChEBI" id="CHEBI:43474"/>
        <dbReference type="ChEBI" id="CHEBI:195535"/>
        <dbReference type="ChEBI" id="CHEBI:195537"/>
        <dbReference type="EC" id="3.1.3.62"/>
    </reaction>
    <physiologicalReaction direction="left-to-right" evidence="10">
        <dbReference type="Rhea" id="RHEA:77120"/>
    </physiologicalReaction>
</comment>
<keyword evidence="7" id="KW-0378">Hydrolase</keyword>
<comment type="catalytic activity">
    <reaction evidence="11">
        <text>1D-myo-inositol 1,2,4,5,6-pentakisphosphate + H2O = 1D-myo-inositol 1,2,5,6-tetrakisphosphate + phosphate</text>
        <dbReference type="Rhea" id="RHEA:77115"/>
        <dbReference type="ChEBI" id="CHEBI:15377"/>
        <dbReference type="ChEBI" id="CHEBI:43474"/>
        <dbReference type="ChEBI" id="CHEBI:57798"/>
        <dbReference type="ChEBI" id="CHEBI:195535"/>
        <dbReference type="EC" id="3.1.3.62"/>
    </reaction>
    <physiologicalReaction direction="left-to-right" evidence="11">
        <dbReference type="Rhea" id="RHEA:77116"/>
    </physiologicalReaction>
</comment>
<accession>A0AAW1NL29</accession>
<dbReference type="InterPro" id="IPR000560">
    <property type="entry name" value="His_Pase_clade-2"/>
</dbReference>
<keyword evidence="6" id="KW-0732">Signal</keyword>
<evidence type="ECO:0000256" key="3">
    <source>
        <dbReference type="ARBA" id="ARBA00012976"/>
    </source>
</evidence>
<dbReference type="PANTHER" id="PTHR20963">
    <property type="entry name" value="MULTIPLE INOSITOL POLYPHOSPHATE PHOSPHATASE-RELATED"/>
    <property type="match status" value="1"/>
</dbReference>
<dbReference type="GO" id="GO:0034417">
    <property type="term" value="F:bisphosphoglycerate 3-phosphatase activity"/>
    <property type="evidence" value="ECO:0007669"/>
    <property type="project" value="UniProtKB-EC"/>
</dbReference>
<dbReference type="AlphaFoldDB" id="A0AAW1NL29"/>
<dbReference type="InterPro" id="IPR029033">
    <property type="entry name" value="His_PPase_superfam"/>
</dbReference>
<comment type="catalytic activity">
    <reaction evidence="13">
        <text>(2R)-2,3-bisphosphoglycerate + H2O = (2R)-2-phosphoglycerate + phosphate</text>
        <dbReference type="Rhea" id="RHEA:27381"/>
        <dbReference type="ChEBI" id="CHEBI:15377"/>
        <dbReference type="ChEBI" id="CHEBI:43474"/>
        <dbReference type="ChEBI" id="CHEBI:58248"/>
        <dbReference type="ChEBI" id="CHEBI:58289"/>
        <dbReference type="EC" id="3.1.3.80"/>
    </reaction>
    <physiologicalReaction direction="left-to-right" evidence="13">
        <dbReference type="Rhea" id="RHEA:27382"/>
    </physiologicalReaction>
</comment>
<evidence type="ECO:0000256" key="9">
    <source>
        <dbReference type="ARBA" id="ARBA00031642"/>
    </source>
</evidence>
<keyword evidence="14" id="KW-0812">Transmembrane</keyword>
<evidence type="ECO:0000256" key="2">
    <source>
        <dbReference type="ARBA" id="ARBA00008422"/>
    </source>
</evidence>
<dbReference type="SUPFAM" id="SSF53254">
    <property type="entry name" value="Phosphoglycerate mutase-like"/>
    <property type="match status" value="1"/>
</dbReference>
<dbReference type="Proteomes" id="UP001458880">
    <property type="component" value="Unassembled WGS sequence"/>
</dbReference>
<name>A0AAW1NL29_POPJA</name>
<evidence type="ECO:0000256" key="10">
    <source>
        <dbReference type="ARBA" id="ARBA00043668"/>
    </source>
</evidence>
<comment type="caution">
    <text evidence="15">The sequence shown here is derived from an EMBL/GenBank/DDBJ whole genome shotgun (WGS) entry which is preliminary data.</text>
</comment>
<comment type="similarity">
    <text evidence="2">Belongs to the histidine acid phosphatase family. MINPP1 subfamily.</text>
</comment>
<dbReference type="EC" id="3.1.3.62" evidence="4"/>
<keyword evidence="14" id="KW-1133">Transmembrane helix</keyword>
<feature type="transmembrane region" description="Helical" evidence="14">
    <location>
        <begin position="86"/>
        <end position="109"/>
    </location>
</feature>
<dbReference type="EMBL" id="JASPKY010000001">
    <property type="protein sequence ID" value="KAK9759308.1"/>
    <property type="molecule type" value="Genomic_DNA"/>
</dbReference>
<comment type="subcellular location">
    <subcellularLocation>
        <location evidence="1">Membrane</location>
    </subcellularLocation>
</comment>
<dbReference type="Pfam" id="PF00328">
    <property type="entry name" value="His_Phos_2"/>
    <property type="match status" value="1"/>
</dbReference>
<keyword evidence="8 14" id="KW-0472">Membrane</keyword>
<evidence type="ECO:0000256" key="4">
    <source>
        <dbReference type="ARBA" id="ARBA00013040"/>
    </source>
</evidence>
<reference evidence="15 16" key="1">
    <citation type="journal article" date="2024" name="BMC Genomics">
        <title>De novo assembly and annotation of Popillia japonica's genome with initial clues to its potential as an invasive pest.</title>
        <authorList>
            <person name="Cucini C."/>
            <person name="Boschi S."/>
            <person name="Funari R."/>
            <person name="Cardaioli E."/>
            <person name="Iannotti N."/>
            <person name="Marturano G."/>
            <person name="Paoli F."/>
            <person name="Bruttini M."/>
            <person name="Carapelli A."/>
            <person name="Frati F."/>
            <person name="Nardi F."/>
        </authorList>
    </citation>
    <scope>NUCLEOTIDE SEQUENCE [LARGE SCALE GENOMIC DNA]</scope>
    <source>
        <strain evidence="15">DMR45628</strain>
    </source>
</reference>
<evidence type="ECO:0000256" key="5">
    <source>
        <dbReference type="ARBA" id="ARBA00018097"/>
    </source>
</evidence>
<dbReference type="EC" id="3.1.3.80" evidence="3"/>
<evidence type="ECO:0000313" key="15">
    <source>
        <dbReference type="EMBL" id="KAK9759308.1"/>
    </source>
</evidence>
<dbReference type="GO" id="GO:0052745">
    <property type="term" value="F:inositol phosphate phosphatase activity"/>
    <property type="evidence" value="ECO:0007669"/>
    <property type="project" value="TreeGrafter"/>
</dbReference>
<evidence type="ECO:0000256" key="14">
    <source>
        <dbReference type="SAM" id="Phobius"/>
    </source>
</evidence>